<evidence type="ECO:0000313" key="2">
    <source>
        <dbReference type="Proteomes" id="UP001055811"/>
    </source>
</evidence>
<comment type="caution">
    <text evidence="1">The sequence shown here is derived from an EMBL/GenBank/DDBJ whole genome shotgun (WGS) entry which is preliminary data.</text>
</comment>
<evidence type="ECO:0000313" key="1">
    <source>
        <dbReference type="EMBL" id="KAI3765430.1"/>
    </source>
</evidence>
<dbReference type="Proteomes" id="UP001055811">
    <property type="component" value="Linkage Group LG03"/>
</dbReference>
<dbReference type="EMBL" id="CM042011">
    <property type="protein sequence ID" value="KAI3765430.1"/>
    <property type="molecule type" value="Genomic_DNA"/>
</dbReference>
<gene>
    <name evidence="1" type="ORF">L2E82_15463</name>
</gene>
<organism evidence="1 2">
    <name type="scientific">Cichorium intybus</name>
    <name type="common">Chicory</name>
    <dbReference type="NCBI Taxonomy" id="13427"/>
    <lineage>
        <taxon>Eukaryota</taxon>
        <taxon>Viridiplantae</taxon>
        <taxon>Streptophyta</taxon>
        <taxon>Embryophyta</taxon>
        <taxon>Tracheophyta</taxon>
        <taxon>Spermatophyta</taxon>
        <taxon>Magnoliopsida</taxon>
        <taxon>eudicotyledons</taxon>
        <taxon>Gunneridae</taxon>
        <taxon>Pentapetalae</taxon>
        <taxon>asterids</taxon>
        <taxon>campanulids</taxon>
        <taxon>Asterales</taxon>
        <taxon>Asteraceae</taxon>
        <taxon>Cichorioideae</taxon>
        <taxon>Cichorieae</taxon>
        <taxon>Cichoriinae</taxon>
        <taxon>Cichorium</taxon>
    </lineage>
</organism>
<sequence>MLCLQLFVRSLLVHQTLPCEPCARLLSHSIFRASGVHPSATISASVLAIPPFSTPMSLLSRSLKSPNCHKYR</sequence>
<name>A0ACB9F395_CICIN</name>
<protein>
    <submittedName>
        <fullName evidence="1">Uncharacterized protein</fullName>
    </submittedName>
</protein>
<accession>A0ACB9F395</accession>
<keyword evidence="2" id="KW-1185">Reference proteome</keyword>
<reference evidence="1 2" key="2">
    <citation type="journal article" date="2022" name="Mol. Ecol. Resour.">
        <title>The genomes of chicory, endive, great burdock and yacon provide insights into Asteraceae paleo-polyploidization history and plant inulin production.</title>
        <authorList>
            <person name="Fan W."/>
            <person name="Wang S."/>
            <person name="Wang H."/>
            <person name="Wang A."/>
            <person name="Jiang F."/>
            <person name="Liu H."/>
            <person name="Zhao H."/>
            <person name="Xu D."/>
            <person name="Zhang Y."/>
        </authorList>
    </citation>
    <scope>NUCLEOTIDE SEQUENCE [LARGE SCALE GENOMIC DNA]</scope>
    <source>
        <strain evidence="2">cv. Punajuju</strain>
        <tissue evidence="1">Leaves</tissue>
    </source>
</reference>
<reference evidence="2" key="1">
    <citation type="journal article" date="2022" name="Mol. Ecol. Resour.">
        <title>The genomes of chicory, endive, great burdock and yacon provide insights into Asteraceae palaeo-polyploidization history and plant inulin production.</title>
        <authorList>
            <person name="Fan W."/>
            <person name="Wang S."/>
            <person name="Wang H."/>
            <person name="Wang A."/>
            <person name="Jiang F."/>
            <person name="Liu H."/>
            <person name="Zhao H."/>
            <person name="Xu D."/>
            <person name="Zhang Y."/>
        </authorList>
    </citation>
    <scope>NUCLEOTIDE SEQUENCE [LARGE SCALE GENOMIC DNA]</scope>
    <source>
        <strain evidence="2">cv. Punajuju</strain>
    </source>
</reference>
<proteinExistence type="predicted"/>